<proteinExistence type="predicted"/>
<comment type="caution">
    <text evidence="2">The sequence shown here is derived from an EMBL/GenBank/DDBJ whole genome shotgun (WGS) entry which is preliminary data.</text>
</comment>
<feature type="non-terminal residue" evidence="2">
    <location>
        <position position="1"/>
    </location>
</feature>
<dbReference type="EMBL" id="JAPZEG010000005">
    <property type="protein sequence ID" value="MDE1203135.1"/>
    <property type="molecule type" value="Genomic_DNA"/>
</dbReference>
<feature type="coiled-coil region" evidence="1">
    <location>
        <begin position="172"/>
        <end position="199"/>
    </location>
</feature>
<evidence type="ECO:0008006" key="4">
    <source>
        <dbReference type="Google" id="ProtNLM"/>
    </source>
</evidence>
<keyword evidence="1" id="KW-0175">Coiled coil</keyword>
<evidence type="ECO:0000313" key="2">
    <source>
        <dbReference type="EMBL" id="MDE1203135.1"/>
    </source>
</evidence>
<gene>
    <name evidence="2" type="ORF">O4N78_06020</name>
</gene>
<name>A0AAW6JYB1_MEDGN</name>
<sequence>SGMTKDENLYGTKCIQIPTPQFVIFYNGSQEQPDRKILRLSDAYCVKEEHPALELTAVMLNINRGHNEKLKEMCKSLKDYSEYTARVREYAQVKPVEEAVEQAISECIQEGIMAEFLKQNRAEAKQVSIYEYDEEKHMRQEREASWEEGKLEGKIELLRMQIQKKLVKGKSISEISEELEEEEEVIAEMIREMGEERATGKEEQ</sequence>
<reference evidence="2" key="1">
    <citation type="submission" date="2022-12" db="EMBL/GenBank/DDBJ databases">
        <title>Genome of R. gnavus strain RSHDN_120.</title>
        <authorList>
            <person name="Abdugheni R."/>
        </authorList>
    </citation>
    <scope>NUCLEOTIDE SEQUENCE</scope>
    <source>
        <strain evidence="2">RSHDN_120</strain>
    </source>
</reference>
<organism evidence="2 3">
    <name type="scientific">Mediterraneibacter gnavus</name>
    <name type="common">Ruminococcus gnavus</name>
    <dbReference type="NCBI Taxonomy" id="33038"/>
    <lineage>
        <taxon>Bacteria</taxon>
        <taxon>Bacillati</taxon>
        <taxon>Bacillota</taxon>
        <taxon>Clostridia</taxon>
        <taxon>Lachnospirales</taxon>
        <taxon>Lachnospiraceae</taxon>
        <taxon>Mediterraneibacter</taxon>
    </lineage>
</organism>
<dbReference type="Proteomes" id="UP001149331">
    <property type="component" value="Unassembled WGS sequence"/>
</dbReference>
<dbReference type="AlphaFoldDB" id="A0AAW6JYB1"/>
<protein>
    <recommendedName>
        <fullName evidence="4">Transposase</fullName>
    </recommendedName>
</protein>
<accession>A0AAW6JYB1</accession>
<evidence type="ECO:0000256" key="1">
    <source>
        <dbReference type="SAM" id="Coils"/>
    </source>
</evidence>
<evidence type="ECO:0000313" key="3">
    <source>
        <dbReference type="Proteomes" id="UP001149331"/>
    </source>
</evidence>
<dbReference type="RefSeq" id="WP_272583582.1">
    <property type="nucleotide sequence ID" value="NZ_JAPZEG010000005.1"/>
</dbReference>